<feature type="domain" description="FtsK" evidence="7">
    <location>
        <begin position="1037"/>
        <end position="1220"/>
    </location>
</feature>
<dbReference type="Gene3D" id="2.60.200.20">
    <property type="match status" value="1"/>
</dbReference>
<evidence type="ECO:0000313" key="8">
    <source>
        <dbReference type="EMBL" id="MBD7910192.1"/>
    </source>
</evidence>
<dbReference type="PANTHER" id="PTHR22683:SF1">
    <property type="entry name" value="TYPE VII SECRETION SYSTEM PROTEIN ESSC"/>
    <property type="match status" value="1"/>
</dbReference>
<dbReference type="CDD" id="cd00060">
    <property type="entry name" value="FHA"/>
    <property type="match status" value="1"/>
</dbReference>
<evidence type="ECO:0000256" key="1">
    <source>
        <dbReference type="ARBA" id="ARBA00022737"/>
    </source>
</evidence>
<evidence type="ECO:0000313" key="9">
    <source>
        <dbReference type="Proteomes" id="UP000627781"/>
    </source>
</evidence>
<dbReference type="Pfam" id="PF01580">
    <property type="entry name" value="FtsK_SpoIIIE"/>
    <property type="match status" value="2"/>
</dbReference>
<gene>
    <name evidence="8" type="primary">essC</name>
    <name evidence="8" type="ORF">H9661_02375</name>
</gene>
<proteinExistence type="predicted"/>
<evidence type="ECO:0000259" key="7">
    <source>
        <dbReference type="PROSITE" id="PS50901"/>
    </source>
</evidence>
<dbReference type="SUPFAM" id="SSF49879">
    <property type="entry name" value="SMAD/FHA domain"/>
    <property type="match status" value="1"/>
</dbReference>
<dbReference type="PROSITE" id="PS50006">
    <property type="entry name" value="FHA_DOMAIN"/>
    <property type="match status" value="1"/>
</dbReference>
<protein>
    <submittedName>
        <fullName evidence="8">Type VII secretion protein EssC</fullName>
    </submittedName>
</protein>
<keyword evidence="9" id="KW-1185">Reference proteome</keyword>
<feature type="domain" description="FHA" evidence="6">
    <location>
        <begin position="111"/>
        <end position="161"/>
    </location>
</feature>
<dbReference type="InterPro" id="IPR000253">
    <property type="entry name" value="FHA_dom"/>
</dbReference>
<feature type="transmembrane region" description="Helical" evidence="5">
    <location>
        <begin position="296"/>
        <end position="317"/>
    </location>
</feature>
<evidence type="ECO:0000256" key="4">
    <source>
        <dbReference type="PROSITE-ProRule" id="PRU00289"/>
    </source>
</evidence>
<dbReference type="InterPro" id="IPR008984">
    <property type="entry name" value="SMAD_FHA_dom_sf"/>
</dbReference>
<dbReference type="PROSITE" id="PS50901">
    <property type="entry name" value="FTSK"/>
    <property type="match status" value="2"/>
</dbReference>
<dbReference type="SMART" id="SM00240">
    <property type="entry name" value="FHA"/>
    <property type="match status" value="1"/>
</dbReference>
<reference evidence="8 9" key="1">
    <citation type="submission" date="2020-08" db="EMBL/GenBank/DDBJ databases">
        <title>A Genomic Blueprint of the Chicken Gut Microbiome.</title>
        <authorList>
            <person name="Gilroy R."/>
            <person name="Ravi A."/>
            <person name="Getino M."/>
            <person name="Pursley I."/>
            <person name="Horton D.L."/>
            <person name="Alikhan N.-F."/>
            <person name="Baker D."/>
            <person name="Gharbi K."/>
            <person name="Hall N."/>
            <person name="Watson M."/>
            <person name="Adriaenssens E.M."/>
            <person name="Foster-Nyarko E."/>
            <person name="Jarju S."/>
            <person name="Secka A."/>
            <person name="Antonio M."/>
            <person name="Oren A."/>
            <person name="Chaudhuri R."/>
            <person name="La Ragione R.M."/>
            <person name="Hildebrand F."/>
            <person name="Pallen M.J."/>
        </authorList>
    </citation>
    <scope>NUCLEOTIDE SEQUENCE [LARGE SCALE GENOMIC DNA]</scope>
    <source>
        <strain evidence="8 9">Sa3CVN1</strain>
    </source>
</reference>
<dbReference type="InterPro" id="IPR027417">
    <property type="entry name" value="P-loop_NTPase"/>
</dbReference>
<dbReference type="RefSeq" id="WP_143316561.1">
    <property type="nucleotide sequence ID" value="NZ_JACSRA010000003.1"/>
</dbReference>
<dbReference type="Proteomes" id="UP000627781">
    <property type="component" value="Unassembled WGS sequence"/>
</dbReference>
<dbReference type="PANTHER" id="PTHR22683">
    <property type="entry name" value="SPORULATION PROTEIN RELATED"/>
    <property type="match status" value="1"/>
</dbReference>
<evidence type="ECO:0000259" key="6">
    <source>
        <dbReference type="PROSITE" id="PS50006"/>
    </source>
</evidence>
<dbReference type="InterPro" id="IPR050206">
    <property type="entry name" value="FtsK/SpoIIIE/SftA"/>
</dbReference>
<feature type="binding site" evidence="4">
    <location>
        <begin position="1054"/>
        <end position="1061"/>
    </location>
    <ligand>
        <name>ATP</name>
        <dbReference type="ChEBI" id="CHEBI:30616"/>
    </ligand>
</feature>
<dbReference type="EMBL" id="JACSRA010000003">
    <property type="protein sequence ID" value="MBD7910192.1"/>
    <property type="molecule type" value="Genomic_DNA"/>
</dbReference>
<evidence type="ECO:0000256" key="3">
    <source>
        <dbReference type="ARBA" id="ARBA00022840"/>
    </source>
</evidence>
<evidence type="ECO:0000256" key="2">
    <source>
        <dbReference type="ARBA" id="ARBA00022741"/>
    </source>
</evidence>
<feature type="domain" description="FtsK" evidence="7">
    <location>
        <begin position="691"/>
        <end position="891"/>
    </location>
</feature>
<organism evidence="8 9">
    <name type="scientific">Clostridium cibarium</name>
    <dbReference type="NCBI Taxonomy" id="2762247"/>
    <lineage>
        <taxon>Bacteria</taxon>
        <taxon>Bacillati</taxon>
        <taxon>Bacillota</taxon>
        <taxon>Clostridia</taxon>
        <taxon>Eubacteriales</taxon>
        <taxon>Clostridiaceae</taxon>
        <taxon>Clostridium</taxon>
    </lineage>
</organism>
<feature type="transmembrane region" description="Helical" evidence="5">
    <location>
        <begin position="262"/>
        <end position="284"/>
    </location>
</feature>
<keyword evidence="5" id="KW-0472">Membrane</keyword>
<sequence length="1532" mass="175880">MLLTLLDKNNSLDFILPQKISGKYIIKTIDKNKKKVPLIAIEEEEGKWFLKSNKNAYLNDSNNEKISKLELQPSNVYRINRIGEEPAILCTQRPTKGTYEYTKYVVKQSLINIGRGKQNQICYPDKLVSVGHCYITYDSMGNGTIVDNNSSNGTYVNGIKIKEKLLSNGDAIYIMGLKIIYNGRLIGINNPDNLVEISEFALEEFKQEEPEMACEEEFDDFDIKDEDNDVFYRSPRFKRDIERVNFTIDSPPSRGNKNEMPIIFMLGPAMTMGMASLFTGMVTLNNVLRSGNDVMTAMPTLIMSFSMLLGTVLWPVLSKRYEKRKNKEAEEVRQRRYKEYLSQIRQDINIEAEKQIEILYENNISPEECIARIQNHERNLWERTNNHNDFLKVRLGIGDMPLDAEIKTQGKKFTVEEDNLLEELYKLLDEPKVLHDVPITLSFLEEKVCGIIGEREMTKALLKSIILQLMALHGYDELKLIFIYDDEEEKDWSFTKWLPHTWKGDKSIRFIGTNAQDVKELSSEIEKEIIYRSSLSNEEIDEEIPRFVIFSLSKTLGNKAEFIKTILEEKKDLGFRIVTLYDELKNLPKECTKVIEINQGMSKIYDKYDISGRYTEFKVDILSADIMEEVAIDLANIKLDTLTNSFVLPETLTFLEMFKVSKIEHLNILERWKENNPTKALETEIGVDTMGEAFKLDLHEKFHGPHGLIAGMTGSGKSEFIMTFILSLAVNYHPDEVAFILIDYKGGGMANTFTNLPHLAGTITNLDGAAVKRSLISIQSELKRRQGIFSETSKNLGVSNIDIYKYQKLYREGKVFEPLQHLFIISDEFAELKTSQPEFMEQLVSAARIGRSLGVHLILATQKPSGIVDDQIWSNSRFRISLKVQEISDSMDVIKRPDAAKLSTTGRFYLQVGFNELFEMGQSAWSGAPYYPSDKIEIEKNEEIQVIDKLGRVMKSLKLNKRTEVSSNPPKQIDEIVKFISDIAKEEKLKVKPLWLEPIAELIYIDELKKKYHIPKSKEFLLEPVIGEYDDPTNQSQHIMTLPLSREGNVILYGSAGNGKTTFLTSLIYSLMEEHTPEELNMYILDFASETLRSFKKAPHVGDVLLSYHSEKINNLFKMLYVEIKKRKKLFSDYGGDYNSYIRNSGKKIESILVIIHNFAAFTEGYGEKEEDVSYLTREGTKYGIYFVITALNTSSVRYRLVQNFKQLLVLQLNDEAEYSAVLGHTSGVVPSKFKGRGIFKLGKTYEFQTAHIFKDIENTFDLVRAYCNNYSEMWTKDCAKKIPILPEKVDAKYLLHEIKSVRGNKVPIGVEKSSLKVNCYDFNSKFISLVLTESIRETSFAQGLAEVMTKYDEDIIVVDGGQSFIGEEKNYKYISNVSEFEEIAVELFNILVERHNTIKAAKESGRDIPVYRKIKCIINSFGDFMKYLSEDGKDKVRVFLENGQETYNINFVIVDTPKIISEFTYEPWFKKHISLNDGVWIGNGITNQYQFKIARFTNDMYEEIGNEFGYAINQGKVKLIKLVSSIDLEEE</sequence>
<dbReference type="InterPro" id="IPR023839">
    <property type="entry name" value="Firmicutes_EssC_C"/>
</dbReference>
<keyword evidence="2 4" id="KW-0547">Nucleotide-binding</keyword>
<dbReference type="Pfam" id="PF00498">
    <property type="entry name" value="FHA"/>
    <property type="match status" value="1"/>
</dbReference>
<keyword evidence="5" id="KW-1133">Transmembrane helix</keyword>
<dbReference type="InterPro" id="IPR002543">
    <property type="entry name" value="FtsK_dom"/>
</dbReference>
<dbReference type="SUPFAM" id="SSF52540">
    <property type="entry name" value="P-loop containing nucleoside triphosphate hydrolases"/>
    <property type="match status" value="2"/>
</dbReference>
<dbReference type="Gene3D" id="3.40.50.300">
    <property type="entry name" value="P-loop containing nucleotide triphosphate hydrolases"/>
    <property type="match status" value="2"/>
</dbReference>
<keyword evidence="3 4" id="KW-0067">ATP-binding</keyword>
<feature type="binding site" evidence="4">
    <location>
        <begin position="711"/>
        <end position="718"/>
    </location>
    <ligand>
        <name>ATP</name>
        <dbReference type="ChEBI" id="CHEBI:30616"/>
    </ligand>
</feature>
<accession>A0ABR8PPU4</accession>
<evidence type="ECO:0000256" key="5">
    <source>
        <dbReference type="SAM" id="Phobius"/>
    </source>
</evidence>
<keyword evidence="1" id="KW-0677">Repeat</keyword>
<keyword evidence="5" id="KW-0812">Transmembrane</keyword>
<name>A0ABR8PPU4_9CLOT</name>
<dbReference type="NCBIfam" id="TIGR03928">
    <property type="entry name" value="T7_EssCb_Firm"/>
    <property type="match status" value="1"/>
</dbReference>
<comment type="caution">
    <text evidence="8">The sequence shown here is derived from an EMBL/GenBank/DDBJ whole genome shotgun (WGS) entry which is preliminary data.</text>
</comment>